<gene>
    <name evidence="8" type="ORF">KIH74_21430</name>
</gene>
<dbReference type="InterPro" id="IPR002491">
    <property type="entry name" value="ABC_transptr_periplasmic_BD"/>
</dbReference>
<dbReference type="InterPro" id="IPR051313">
    <property type="entry name" value="Bact_iron-sidero_bind"/>
</dbReference>
<dbReference type="PANTHER" id="PTHR30532">
    <property type="entry name" value="IRON III DICITRATE-BINDING PERIPLASMIC PROTEIN"/>
    <property type="match status" value="1"/>
</dbReference>
<dbReference type="RefSeq" id="WP_214157858.1">
    <property type="nucleotide sequence ID" value="NZ_JAHBAY010000009.1"/>
</dbReference>
<evidence type="ECO:0000259" key="7">
    <source>
        <dbReference type="PROSITE" id="PS50983"/>
    </source>
</evidence>
<feature type="chain" id="PRO_5046937423" evidence="6">
    <location>
        <begin position="20"/>
        <end position="343"/>
    </location>
</feature>
<feature type="compositionally biased region" description="Low complexity" evidence="5">
    <location>
        <begin position="28"/>
        <end position="47"/>
    </location>
</feature>
<dbReference type="PANTHER" id="PTHR30532:SF25">
    <property type="entry name" value="IRON(III) DICITRATE-BINDING PERIPLASMIC PROTEIN"/>
    <property type="match status" value="1"/>
</dbReference>
<proteinExistence type="inferred from homology"/>
<keyword evidence="4 6" id="KW-0732">Signal</keyword>
<keyword evidence="3" id="KW-0813">Transport</keyword>
<reference evidence="8 9" key="1">
    <citation type="submission" date="2021-05" db="EMBL/GenBank/DDBJ databases">
        <title>Kineosporia and Streptomyces sp. nov. two new marine actinobacteria isolated from Coral.</title>
        <authorList>
            <person name="Buangrab K."/>
            <person name="Sutthacheep M."/>
            <person name="Yeemin T."/>
            <person name="Harunari E."/>
            <person name="Igarashi Y."/>
            <person name="Kanchanasin P."/>
            <person name="Tanasupawat S."/>
            <person name="Phongsopitanun W."/>
        </authorList>
    </citation>
    <scope>NUCLEOTIDE SEQUENCE [LARGE SCALE GENOMIC DNA]</scope>
    <source>
        <strain evidence="8 9">J2-2</strain>
    </source>
</reference>
<organism evidence="8 9">
    <name type="scientific">Kineosporia corallincola</name>
    <dbReference type="NCBI Taxonomy" id="2835133"/>
    <lineage>
        <taxon>Bacteria</taxon>
        <taxon>Bacillati</taxon>
        <taxon>Actinomycetota</taxon>
        <taxon>Actinomycetes</taxon>
        <taxon>Kineosporiales</taxon>
        <taxon>Kineosporiaceae</taxon>
        <taxon>Kineosporia</taxon>
    </lineage>
</organism>
<evidence type="ECO:0000256" key="4">
    <source>
        <dbReference type="ARBA" id="ARBA00022729"/>
    </source>
</evidence>
<comment type="similarity">
    <text evidence="2">Belongs to the bacterial solute-binding protein 8 family.</text>
</comment>
<dbReference type="PROSITE" id="PS50983">
    <property type="entry name" value="FE_B12_PBP"/>
    <property type="match status" value="1"/>
</dbReference>
<sequence>MINRTSLRPFLAVSCVVSAVLVLGACSSSSSSSPSSGSTGGASASAGYVTPRTMPEGKGSGEDDGVFPRTVVHFEGETTLDAEPERVVVISTGQADALLTLGVVPVGSTAGDGAEMIPQYLEDAYPDDDLGTVASVGDRLSPDLESVANLKPDLILMNIAGKDAAALYAGLNEIAPTVATQGTGLYWKQDFLLLSDAVGLRQKAEAWLDDYQTEAATFGQGLDDPGNVSFLRLNEDRTRVFGVASFSGSVAEDIGLTRPESQSFTDDTSLDISAEQLDLADGDHLFYGVQGGDAGRLTGLPLWDSLAVVQAGDAVQVDDDTFYLNTGPTAARGILTVLEDTLG</sequence>
<evidence type="ECO:0000256" key="5">
    <source>
        <dbReference type="SAM" id="MobiDB-lite"/>
    </source>
</evidence>
<dbReference type="EMBL" id="JAHBAY010000009">
    <property type="protein sequence ID" value="MBT0771514.1"/>
    <property type="molecule type" value="Genomic_DNA"/>
</dbReference>
<dbReference type="SUPFAM" id="SSF53807">
    <property type="entry name" value="Helical backbone' metal receptor"/>
    <property type="match status" value="1"/>
</dbReference>
<feature type="region of interest" description="Disordered" evidence="5">
    <location>
        <begin position="28"/>
        <end position="65"/>
    </location>
</feature>
<evidence type="ECO:0000256" key="2">
    <source>
        <dbReference type="ARBA" id="ARBA00008814"/>
    </source>
</evidence>
<evidence type="ECO:0000256" key="3">
    <source>
        <dbReference type="ARBA" id="ARBA00022448"/>
    </source>
</evidence>
<name>A0ABS5TK86_9ACTN</name>
<comment type="subcellular location">
    <subcellularLocation>
        <location evidence="1">Cell envelope</location>
    </subcellularLocation>
</comment>
<dbReference type="Proteomes" id="UP001197247">
    <property type="component" value="Unassembled WGS sequence"/>
</dbReference>
<evidence type="ECO:0000256" key="6">
    <source>
        <dbReference type="SAM" id="SignalP"/>
    </source>
</evidence>
<evidence type="ECO:0000256" key="1">
    <source>
        <dbReference type="ARBA" id="ARBA00004196"/>
    </source>
</evidence>
<accession>A0ABS5TK86</accession>
<dbReference type="Gene3D" id="3.40.50.1980">
    <property type="entry name" value="Nitrogenase molybdenum iron protein domain"/>
    <property type="match status" value="2"/>
</dbReference>
<protein>
    <submittedName>
        <fullName evidence="8">Iron-siderophore ABC transporter substrate-binding protein</fullName>
    </submittedName>
</protein>
<comment type="caution">
    <text evidence="8">The sequence shown here is derived from an EMBL/GenBank/DDBJ whole genome shotgun (WGS) entry which is preliminary data.</text>
</comment>
<feature type="signal peptide" evidence="6">
    <location>
        <begin position="1"/>
        <end position="19"/>
    </location>
</feature>
<dbReference type="CDD" id="cd01146">
    <property type="entry name" value="FhuD"/>
    <property type="match status" value="1"/>
</dbReference>
<keyword evidence="9" id="KW-1185">Reference proteome</keyword>
<dbReference type="PROSITE" id="PS51257">
    <property type="entry name" value="PROKAR_LIPOPROTEIN"/>
    <property type="match status" value="1"/>
</dbReference>
<feature type="domain" description="Fe/B12 periplasmic-binding" evidence="7">
    <location>
        <begin position="86"/>
        <end position="343"/>
    </location>
</feature>
<evidence type="ECO:0000313" key="8">
    <source>
        <dbReference type="EMBL" id="MBT0771514.1"/>
    </source>
</evidence>
<dbReference type="Pfam" id="PF01497">
    <property type="entry name" value="Peripla_BP_2"/>
    <property type="match status" value="1"/>
</dbReference>
<evidence type="ECO:0000313" key="9">
    <source>
        <dbReference type="Proteomes" id="UP001197247"/>
    </source>
</evidence>